<dbReference type="AlphaFoldDB" id="A0A5J9TSU9"/>
<evidence type="ECO:0000313" key="2">
    <source>
        <dbReference type="Proteomes" id="UP000324897"/>
    </source>
</evidence>
<comment type="caution">
    <text evidence="1">The sequence shown here is derived from an EMBL/GenBank/DDBJ whole genome shotgun (WGS) entry which is preliminary data.</text>
</comment>
<evidence type="ECO:0000313" key="1">
    <source>
        <dbReference type="EMBL" id="TVU13781.1"/>
    </source>
</evidence>
<feature type="non-terminal residue" evidence="1">
    <location>
        <position position="1"/>
    </location>
</feature>
<sequence>MALELSLEAAAPRVAWRGRRRRRHHLGRSSRWLGRTPSRRTFLLFSGVLGRTSHLSSSVRPLLRLAFSSAATTGKLLLQEQLGNHGDGVRMEDVCSGVLK</sequence>
<protein>
    <submittedName>
        <fullName evidence="1">Uncharacterized protein</fullName>
    </submittedName>
</protein>
<reference evidence="1 2" key="1">
    <citation type="journal article" date="2019" name="Sci. Rep.">
        <title>A high-quality genome of Eragrostis curvula grass provides insights into Poaceae evolution and supports new strategies to enhance forage quality.</title>
        <authorList>
            <person name="Carballo J."/>
            <person name="Santos B.A.C.M."/>
            <person name="Zappacosta D."/>
            <person name="Garbus I."/>
            <person name="Selva J.P."/>
            <person name="Gallo C.A."/>
            <person name="Diaz A."/>
            <person name="Albertini E."/>
            <person name="Caccamo M."/>
            <person name="Echenique V."/>
        </authorList>
    </citation>
    <scope>NUCLEOTIDE SEQUENCE [LARGE SCALE GENOMIC DNA]</scope>
    <source>
        <strain evidence="2">cv. Victoria</strain>
        <tissue evidence="1">Leaf</tissue>
    </source>
</reference>
<organism evidence="1 2">
    <name type="scientific">Eragrostis curvula</name>
    <name type="common">weeping love grass</name>
    <dbReference type="NCBI Taxonomy" id="38414"/>
    <lineage>
        <taxon>Eukaryota</taxon>
        <taxon>Viridiplantae</taxon>
        <taxon>Streptophyta</taxon>
        <taxon>Embryophyta</taxon>
        <taxon>Tracheophyta</taxon>
        <taxon>Spermatophyta</taxon>
        <taxon>Magnoliopsida</taxon>
        <taxon>Liliopsida</taxon>
        <taxon>Poales</taxon>
        <taxon>Poaceae</taxon>
        <taxon>PACMAD clade</taxon>
        <taxon>Chloridoideae</taxon>
        <taxon>Eragrostideae</taxon>
        <taxon>Eragrostidinae</taxon>
        <taxon>Eragrostis</taxon>
    </lineage>
</organism>
<dbReference type="Proteomes" id="UP000324897">
    <property type="component" value="Unassembled WGS sequence"/>
</dbReference>
<name>A0A5J9TSU9_9POAL</name>
<dbReference type="Gramene" id="TVU13781">
    <property type="protein sequence ID" value="TVU13781"/>
    <property type="gene ID" value="EJB05_37207"/>
</dbReference>
<proteinExistence type="predicted"/>
<accession>A0A5J9TSU9</accession>
<dbReference type="EMBL" id="RWGY01000031">
    <property type="protein sequence ID" value="TVU13781.1"/>
    <property type="molecule type" value="Genomic_DNA"/>
</dbReference>
<gene>
    <name evidence="1" type="ORF">EJB05_37207</name>
</gene>
<keyword evidence="2" id="KW-1185">Reference proteome</keyword>